<dbReference type="EMBL" id="JH993073">
    <property type="protein sequence ID" value="EKX36484.1"/>
    <property type="molecule type" value="Genomic_DNA"/>
</dbReference>
<feature type="region of interest" description="Disordered" evidence="1">
    <location>
        <begin position="656"/>
        <end position="682"/>
    </location>
</feature>
<keyword evidence="6" id="KW-1185">Reference proteome</keyword>
<evidence type="ECO:0000313" key="6">
    <source>
        <dbReference type="Proteomes" id="UP000011087"/>
    </source>
</evidence>
<dbReference type="KEGG" id="gtt:GUITHDRAFT_145749"/>
<feature type="transmembrane region" description="Helical" evidence="2">
    <location>
        <begin position="157"/>
        <end position="176"/>
    </location>
</feature>
<evidence type="ECO:0000256" key="1">
    <source>
        <dbReference type="SAM" id="MobiDB-lite"/>
    </source>
</evidence>
<accession>L1IKN1</accession>
<dbReference type="HOGENOM" id="CLU_347634_0_0_1"/>
<evidence type="ECO:0000313" key="4">
    <source>
        <dbReference type="EMBL" id="EKX36484.1"/>
    </source>
</evidence>
<dbReference type="RefSeq" id="XP_005823464.1">
    <property type="nucleotide sequence ID" value="XM_005823407.1"/>
</dbReference>
<feature type="transmembrane region" description="Helical" evidence="2">
    <location>
        <begin position="196"/>
        <end position="215"/>
    </location>
</feature>
<dbReference type="OrthoDB" id="416585at2759"/>
<feature type="transmembrane region" description="Helical" evidence="2">
    <location>
        <begin position="311"/>
        <end position="336"/>
    </location>
</feature>
<sequence length="812" mass="90381">MPRTNILLKGDFDKKILRSRKPFSSIIVWEPTTIVMTSTSLSFSDVGVDEVEDEILLHEVKNVFIQGQVGGAHEAMHPDDERTLVIRTDPHGNNCGRTYIFRCKTPEECNQWRTAVKAAYKAAQAREEREKILSNMTAGQKALWYARTRVRCFYDSFKGQIIVAILIFTSFASDITEAQILPDSGSFQDQVFRKLEMFYTMSVLALGLSIGVPQVKMFRLVKIFRVIRLIRSDGAGGTCGADLLQDIPIGEQNHFCRRRRRRRGVAGEAKMEIGGRGEEAAGLDGSCRERNWIRTGRRRGRRGGDLIRVQALGAAVIPVSNAFLILLLVSCIYATLATHLFRDRSDLFFGNFSKSIFSVKPCDLLGPAADRGDFSHLNSWASAITRSLWVDQPDTTMVLMNVVLTGRTIACFLSNSLTSLSSVLLDEFLSSVTREKQEEQMRKEMEAEACRISGVLDPLTVSMTMFNDSLDLNSSSSSSSRTGSVEKGAAAWEGKDSRLLPTDHPIYLIKDDFDLMTMGGQLLNEQGEFDDKQFEEMMIKELLRYSQRQLTFCMTETGDADNKAIILMLKLLEVCMAGMEDRTKAMDERMERMEVLLKRNHSAGSAIFSSSSFPPPPPPSDISFVVDKVEKSIASIEGTLAAFMSMTPQQFFNAPFTPLPPPPAPPAAPAPAPAPASSARAEGKDEAILLQLQELQHMILNLSRYQNGSNGIKSAENYLSEQKAAGLQLNSIPRSSPSPLVSHHKPFELHRSVSDQYKSSQQRLDASSLTSLDAAKRREGSEEESVPAARRRRRAPSELPSHLVFHEQSDIR</sequence>
<dbReference type="PaxDb" id="55529-EKX36484"/>
<feature type="region of interest" description="Disordered" evidence="1">
    <location>
        <begin position="758"/>
        <end position="812"/>
    </location>
</feature>
<keyword evidence="2" id="KW-0812">Transmembrane</keyword>
<gene>
    <name evidence="4" type="ORF">GUITHDRAFT_145749</name>
</gene>
<organism evidence="4">
    <name type="scientific">Guillardia theta (strain CCMP2712)</name>
    <name type="common">Cryptophyte</name>
    <dbReference type="NCBI Taxonomy" id="905079"/>
    <lineage>
        <taxon>Eukaryota</taxon>
        <taxon>Cryptophyceae</taxon>
        <taxon>Pyrenomonadales</taxon>
        <taxon>Geminigeraceae</taxon>
        <taxon>Guillardia</taxon>
    </lineage>
</organism>
<dbReference type="Proteomes" id="UP000011087">
    <property type="component" value="Unassembled WGS sequence"/>
</dbReference>
<dbReference type="Gene3D" id="1.10.287.70">
    <property type="match status" value="1"/>
</dbReference>
<name>L1IKN1_GUITC</name>
<evidence type="ECO:0000256" key="2">
    <source>
        <dbReference type="SAM" id="Phobius"/>
    </source>
</evidence>
<proteinExistence type="predicted"/>
<feature type="domain" description="PH" evidence="3">
    <location>
        <begin position="5"/>
        <end position="121"/>
    </location>
</feature>
<feature type="compositionally biased region" description="Pro residues" evidence="1">
    <location>
        <begin position="657"/>
        <end position="674"/>
    </location>
</feature>
<keyword evidence="2" id="KW-0472">Membrane</keyword>
<evidence type="ECO:0000259" key="3">
    <source>
        <dbReference type="PROSITE" id="PS50003"/>
    </source>
</evidence>
<dbReference type="EnsemblProtists" id="EKX36484">
    <property type="protein sequence ID" value="EKX36484"/>
    <property type="gene ID" value="GUITHDRAFT_145749"/>
</dbReference>
<dbReference type="InterPro" id="IPR001849">
    <property type="entry name" value="PH_domain"/>
</dbReference>
<reference evidence="4 6" key="1">
    <citation type="journal article" date="2012" name="Nature">
        <title>Algal genomes reveal evolutionary mosaicism and the fate of nucleomorphs.</title>
        <authorList>
            <consortium name="DOE Joint Genome Institute"/>
            <person name="Curtis B.A."/>
            <person name="Tanifuji G."/>
            <person name="Burki F."/>
            <person name="Gruber A."/>
            <person name="Irimia M."/>
            <person name="Maruyama S."/>
            <person name="Arias M.C."/>
            <person name="Ball S.G."/>
            <person name="Gile G.H."/>
            <person name="Hirakawa Y."/>
            <person name="Hopkins J.F."/>
            <person name="Kuo A."/>
            <person name="Rensing S.A."/>
            <person name="Schmutz J."/>
            <person name="Symeonidi A."/>
            <person name="Elias M."/>
            <person name="Eveleigh R.J."/>
            <person name="Herman E.K."/>
            <person name="Klute M.J."/>
            <person name="Nakayama T."/>
            <person name="Obornik M."/>
            <person name="Reyes-Prieto A."/>
            <person name="Armbrust E.V."/>
            <person name="Aves S.J."/>
            <person name="Beiko R.G."/>
            <person name="Coutinho P."/>
            <person name="Dacks J.B."/>
            <person name="Durnford D.G."/>
            <person name="Fast N.M."/>
            <person name="Green B.R."/>
            <person name="Grisdale C.J."/>
            <person name="Hempel F."/>
            <person name="Henrissat B."/>
            <person name="Hoppner M.P."/>
            <person name="Ishida K."/>
            <person name="Kim E."/>
            <person name="Koreny L."/>
            <person name="Kroth P.G."/>
            <person name="Liu Y."/>
            <person name="Malik S.B."/>
            <person name="Maier U.G."/>
            <person name="McRose D."/>
            <person name="Mock T."/>
            <person name="Neilson J.A."/>
            <person name="Onodera N.T."/>
            <person name="Poole A.M."/>
            <person name="Pritham E.J."/>
            <person name="Richards T.A."/>
            <person name="Rocap G."/>
            <person name="Roy S.W."/>
            <person name="Sarai C."/>
            <person name="Schaack S."/>
            <person name="Shirato S."/>
            <person name="Slamovits C.H."/>
            <person name="Spencer D.F."/>
            <person name="Suzuki S."/>
            <person name="Worden A.Z."/>
            <person name="Zauner S."/>
            <person name="Barry K."/>
            <person name="Bell C."/>
            <person name="Bharti A.K."/>
            <person name="Crow J.A."/>
            <person name="Grimwood J."/>
            <person name="Kramer R."/>
            <person name="Lindquist E."/>
            <person name="Lucas S."/>
            <person name="Salamov A."/>
            <person name="McFadden G.I."/>
            <person name="Lane C.E."/>
            <person name="Keeling P.J."/>
            <person name="Gray M.W."/>
            <person name="Grigoriev I.V."/>
            <person name="Archibald J.M."/>
        </authorList>
    </citation>
    <scope>NUCLEOTIDE SEQUENCE</scope>
    <source>
        <strain evidence="4 6">CCMP2712</strain>
    </source>
</reference>
<dbReference type="AlphaFoldDB" id="L1IKN1"/>
<dbReference type="PROSITE" id="PS50003">
    <property type="entry name" value="PH_DOMAIN"/>
    <property type="match status" value="1"/>
</dbReference>
<protein>
    <recommendedName>
        <fullName evidence="3">PH domain-containing protein</fullName>
    </recommendedName>
</protein>
<dbReference type="GeneID" id="17293194"/>
<reference evidence="6" key="2">
    <citation type="submission" date="2012-11" db="EMBL/GenBank/DDBJ databases">
        <authorList>
            <person name="Kuo A."/>
            <person name="Curtis B.A."/>
            <person name="Tanifuji G."/>
            <person name="Burki F."/>
            <person name="Gruber A."/>
            <person name="Irimia M."/>
            <person name="Maruyama S."/>
            <person name="Arias M.C."/>
            <person name="Ball S.G."/>
            <person name="Gile G.H."/>
            <person name="Hirakawa Y."/>
            <person name="Hopkins J.F."/>
            <person name="Rensing S.A."/>
            <person name="Schmutz J."/>
            <person name="Symeonidi A."/>
            <person name="Elias M."/>
            <person name="Eveleigh R.J."/>
            <person name="Herman E.K."/>
            <person name="Klute M.J."/>
            <person name="Nakayama T."/>
            <person name="Obornik M."/>
            <person name="Reyes-Prieto A."/>
            <person name="Armbrust E.V."/>
            <person name="Aves S.J."/>
            <person name="Beiko R.G."/>
            <person name="Coutinho P."/>
            <person name="Dacks J.B."/>
            <person name="Durnford D.G."/>
            <person name="Fast N.M."/>
            <person name="Green B.R."/>
            <person name="Grisdale C."/>
            <person name="Hempe F."/>
            <person name="Henrissat B."/>
            <person name="Hoppner M.P."/>
            <person name="Ishida K.-I."/>
            <person name="Kim E."/>
            <person name="Koreny L."/>
            <person name="Kroth P.G."/>
            <person name="Liu Y."/>
            <person name="Malik S.-B."/>
            <person name="Maier U.G."/>
            <person name="McRose D."/>
            <person name="Mock T."/>
            <person name="Neilson J.A."/>
            <person name="Onodera N.T."/>
            <person name="Poole A.M."/>
            <person name="Pritham E.J."/>
            <person name="Richards T.A."/>
            <person name="Rocap G."/>
            <person name="Roy S.W."/>
            <person name="Sarai C."/>
            <person name="Schaack S."/>
            <person name="Shirato S."/>
            <person name="Slamovits C.H."/>
            <person name="Spencer D.F."/>
            <person name="Suzuki S."/>
            <person name="Worden A.Z."/>
            <person name="Zauner S."/>
            <person name="Barry K."/>
            <person name="Bell C."/>
            <person name="Bharti A.K."/>
            <person name="Crow J.A."/>
            <person name="Grimwood J."/>
            <person name="Kramer R."/>
            <person name="Lindquist E."/>
            <person name="Lucas S."/>
            <person name="Salamov A."/>
            <person name="McFadden G.I."/>
            <person name="Lane C.E."/>
            <person name="Keeling P.J."/>
            <person name="Gray M.W."/>
            <person name="Grigoriev I.V."/>
            <person name="Archibald J.M."/>
        </authorList>
    </citation>
    <scope>NUCLEOTIDE SEQUENCE</scope>
    <source>
        <strain evidence="6">CCMP2712</strain>
    </source>
</reference>
<dbReference type="eggNOG" id="ENOG502T0F3">
    <property type="taxonomic scope" value="Eukaryota"/>
</dbReference>
<feature type="compositionally biased region" description="Polar residues" evidence="1">
    <location>
        <begin position="758"/>
        <end position="771"/>
    </location>
</feature>
<keyword evidence="2" id="KW-1133">Transmembrane helix</keyword>
<evidence type="ECO:0000313" key="5">
    <source>
        <dbReference type="EnsemblProtists" id="EKX36484"/>
    </source>
</evidence>
<reference evidence="5" key="3">
    <citation type="submission" date="2015-06" db="UniProtKB">
        <authorList>
            <consortium name="EnsemblProtists"/>
        </authorList>
    </citation>
    <scope>IDENTIFICATION</scope>
</reference>